<dbReference type="InterPro" id="IPR007891">
    <property type="entry name" value="CHASE3"/>
</dbReference>
<evidence type="ECO:0000256" key="1">
    <source>
        <dbReference type="SAM" id="Phobius"/>
    </source>
</evidence>
<evidence type="ECO:0000313" key="3">
    <source>
        <dbReference type="EMBL" id="MBB5577703.1"/>
    </source>
</evidence>
<dbReference type="GO" id="GO:0007165">
    <property type="term" value="P:signal transduction"/>
    <property type="evidence" value="ECO:0007669"/>
    <property type="project" value="InterPro"/>
</dbReference>
<feature type="domain" description="HAMP" evidence="2">
    <location>
        <begin position="162"/>
        <end position="215"/>
    </location>
</feature>
<gene>
    <name evidence="3" type="ORF">GGD50_006358</name>
</gene>
<evidence type="ECO:0000313" key="4">
    <source>
        <dbReference type="Proteomes" id="UP000549882"/>
    </source>
</evidence>
<keyword evidence="1" id="KW-0472">Membrane</keyword>
<dbReference type="Gene3D" id="6.10.340.10">
    <property type="match status" value="1"/>
</dbReference>
<name>A0A7W8XY41_9HYPH</name>
<protein>
    <submittedName>
        <fullName evidence="3">CHASE3 domain sensor protein</fullName>
    </submittedName>
</protein>
<sequence length="278" mass="30416">MMLSLKTILLSMANQETGVRGYLVSGKDDFLAPYHNGIKDYESSFAQVKELTADNPAQQTRLAALNDRALGWRNDVAEKVIALTRDSKTVEEARAMEARGAGKTYMDGLRGLINEIQDAERSLIIERSAAGKAAVSSSDWISIGGLVGMSAFALIAGFALYRGIAAPIANTTHTMRALADGNLDVAVPFTDLRNELGEMARAVEVFKQNGIKVREMNARESALQAKSADSAIKHGASCFCGGCRRFYPPHFQGLRQCRPQPFRRSGERTGKLRRSRRC</sequence>
<dbReference type="CDD" id="cd06225">
    <property type="entry name" value="HAMP"/>
    <property type="match status" value="1"/>
</dbReference>
<feature type="transmembrane region" description="Helical" evidence="1">
    <location>
        <begin position="140"/>
        <end position="161"/>
    </location>
</feature>
<dbReference type="CDD" id="cd19410">
    <property type="entry name" value="HK9-like_sensor"/>
    <property type="match status" value="1"/>
</dbReference>
<dbReference type="Pfam" id="PF05227">
    <property type="entry name" value="CHASE3"/>
    <property type="match status" value="1"/>
</dbReference>
<dbReference type="EMBL" id="JACHBI010000023">
    <property type="protein sequence ID" value="MBB5577703.1"/>
    <property type="molecule type" value="Genomic_DNA"/>
</dbReference>
<keyword evidence="1" id="KW-1133">Transmembrane helix</keyword>
<organism evidence="3 4">
    <name type="scientific">Rhizobium paranaense</name>
    <dbReference type="NCBI Taxonomy" id="1650438"/>
    <lineage>
        <taxon>Bacteria</taxon>
        <taxon>Pseudomonadati</taxon>
        <taxon>Pseudomonadota</taxon>
        <taxon>Alphaproteobacteria</taxon>
        <taxon>Hyphomicrobiales</taxon>
        <taxon>Rhizobiaceae</taxon>
        <taxon>Rhizobium/Agrobacterium group</taxon>
        <taxon>Rhizobium</taxon>
    </lineage>
</organism>
<dbReference type="AlphaFoldDB" id="A0A7W8XY41"/>
<dbReference type="SUPFAM" id="SSF158472">
    <property type="entry name" value="HAMP domain-like"/>
    <property type="match status" value="1"/>
</dbReference>
<keyword evidence="1" id="KW-0812">Transmembrane</keyword>
<comment type="caution">
    <text evidence="3">The sequence shown here is derived from an EMBL/GenBank/DDBJ whole genome shotgun (WGS) entry which is preliminary data.</text>
</comment>
<dbReference type="SMART" id="SM00304">
    <property type="entry name" value="HAMP"/>
    <property type="match status" value="1"/>
</dbReference>
<evidence type="ECO:0000259" key="2">
    <source>
        <dbReference type="PROSITE" id="PS50885"/>
    </source>
</evidence>
<dbReference type="Pfam" id="PF00672">
    <property type="entry name" value="HAMP"/>
    <property type="match status" value="1"/>
</dbReference>
<proteinExistence type="predicted"/>
<dbReference type="InterPro" id="IPR003660">
    <property type="entry name" value="HAMP_dom"/>
</dbReference>
<dbReference type="GO" id="GO:0016020">
    <property type="term" value="C:membrane"/>
    <property type="evidence" value="ECO:0007669"/>
    <property type="project" value="InterPro"/>
</dbReference>
<reference evidence="3 4" key="1">
    <citation type="submission" date="2020-08" db="EMBL/GenBank/DDBJ databases">
        <title>Genomic Encyclopedia of Type Strains, Phase IV (KMG-V): Genome sequencing to study the core and pangenomes of soil and plant-associated prokaryotes.</title>
        <authorList>
            <person name="Whitman W."/>
        </authorList>
    </citation>
    <scope>NUCLEOTIDE SEQUENCE [LARGE SCALE GENOMIC DNA]</scope>
    <source>
        <strain evidence="3 4">SEMIA 4064</strain>
    </source>
</reference>
<keyword evidence="4" id="KW-1185">Reference proteome</keyword>
<dbReference type="Proteomes" id="UP000549882">
    <property type="component" value="Unassembled WGS sequence"/>
</dbReference>
<accession>A0A7W8XY41</accession>
<dbReference type="PROSITE" id="PS50885">
    <property type="entry name" value="HAMP"/>
    <property type="match status" value="1"/>
</dbReference>